<protein>
    <recommendedName>
        <fullName evidence="4">RIIa domain-containing protein</fullName>
    </recommendedName>
</protein>
<dbReference type="InParanoid" id="B4MN50"/>
<dbReference type="EMBL" id="CH963847">
    <property type="protein sequence ID" value="EDW73606.2"/>
    <property type="molecule type" value="Genomic_DNA"/>
</dbReference>
<dbReference type="HOGENOM" id="CLU_152772_0_0_1"/>
<reference evidence="2 3" key="1">
    <citation type="journal article" date="2007" name="Nature">
        <title>Evolution of genes and genomes on the Drosophila phylogeny.</title>
        <authorList>
            <consortium name="Drosophila 12 Genomes Consortium"/>
            <person name="Clark A.G."/>
            <person name="Eisen M.B."/>
            <person name="Smith D.R."/>
            <person name="Bergman C.M."/>
            <person name="Oliver B."/>
            <person name="Markow T.A."/>
            <person name="Kaufman T.C."/>
            <person name="Kellis M."/>
            <person name="Gelbart W."/>
            <person name="Iyer V.N."/>
            <person name="Pollard D.A."/>
            <person name="Sackton T.B."/>
            <person name="Larracuente A.M."/>
            <person name="Singh N.D."/>
            <person name="Abad J.P."/>
            <person name="Abt D.N."/>
            <person name="Adryan B."/>
            <person name="Aguade M."/>
            <person name="Akashi H."/>
            <person name="Anderson W.W."/>
            <person name="Aquadro C.F."/>
            <person name="Ardell D.H."/>
            <person name="Arguello R."/>
            <person name="Artieri C.G."/>
            <person name="Barbash D.A."/>
            <person name="Barker D."/>
            <person name="Barsanti P."/>
            <person name="Batterham P."/>
            <person name="Batzoglou S."/>
            <person name="Begun D."/>
            <person name="Bhutkar A."/>
            <person name="Blanco E."/>
            <person name="Bosak S.A."/>
            <person name="Bradley R.K."/>
            <person name="Brand A.D."/>
            <person name="Brent M.R."/>
            <person name="Brooks A.N."/>
            <person name="Brown R.H."/>
            <person name="Butlin R.K."/>
            <person name="Caggese C."/>
            <person name="Calvi B.R."/>
            <person name="Bernardo de Carvalho A."/>
            <person name="Caspi A."/>
            <person name="Castrezana S."/>
            <person name="Celniker S.E."/>
            <person name="Chang J.L."/>
            <person name="Chapple C."/>
            <person name="Chatterji S."/>
            <person name="Chinwalla A."/>
            <person name="Civetta A."/>
            <person name="Clifton S.W."/>
            <person name="Comeron J.M."/>
            <person name="Costello J.C."/>
            <person name="Coyne J.A."/>
            <person name="Daub J."/>
            <person name="David R.G."/>
            <person name="Delcher A.L."/>
            <person name="Delehaunty K."/>
            <person name="Do C.B."/>
            <person name="Ebling H."/>
            <person name="Edwards K."/>
            <person name="Eickbush T."/>
            <person name="Evans J.D."/>
            <person name="Filipski A."/>
            <person name="Findeiss S."/>
            <person name="Freyhult E."/>
            <person name="Fulton L."/>
            <person name="Fulton R."/>
            <person name="Garcia A.C."/>
            <person name="Gardiner A."/>
            <person name="Garfield D.A."/>
            <person name="Garvin B.E."/>
            <person name="Gibson G."/>
            <person name="Gilbert D."/>
            <person name="Gnerre S."/>
            <person name="Godfrey J."/>
            <person name="Good R."/>
            <person name="Gotea V."/>
            <person name="Gravely B."/>
            <person name="Greenberg A.J."/>
            <person name="Griffiths-Jones S."/>
            <person name="Gross S."/>
            <person name="Guigo R."/>
            <person name="Gustafson E.A."/>
            <person name="Haerty W."/>
            <person name="Hahn M.W."/>
            <person name="Halligan D.L."/>
            <person name="Halpern A.L."/>
            <person name="Halter G.M."/>
            <person name="Han M.V."/>
            <person name="Heger A."/>
            <person name="Hillier L."/>
            <person name="Hinrichs A.S."/>
            <person name="Holmes I."/>
            <person name="Hoskins R.A."/>
            <person name="Hubisz M.J."/>
            <person name="Hultmark D."/>
            <person name="Huntley M.A."/>
            <person name="Jaffe D.B."/>
            <person name="Jagadeeshan S."/>
            <person name="Jeck W.R."/>
            <person name="Johnson J."/>
            <person name="Jones C.D."/>
            <person name="Jordan W.C."/>
            <person name="Karpen G.H."/>
            <person name="Kataoka E."/>
            <person name="Keightley P.D."/>
            <person name="Kheradpour P."/>
            <person name="Kirkness E.F."/>
            <person name="Koerich L.B."/>
            <person name="Kristiansen K."/>
            <person name="Kudrna D."/>
            <person name="Kulathinal R.J."/>
            <person name="Kumar S."/>
            <person name="Kwok R."/>
            <person name="Lander E."/>
            <person name="Langley C.H."/>
            <person name="Lapoint R."/>
            <person name="Lazzaro B.P."/>
            <person name="Lee S.J."/>
            <person name="Levesque L."/>
            <person name="Li R."/>
            <person name="Lin C.F."/>
            <person name="Lin M.F."/>
            <person name="Lindblad-Toh K."/>
            <person name="Llopart A."/>
            <person name="Long M."/>
            <person name="Low L."/>
            <person name="Lozovsky E."/>
            <person name="Lu J."/>
            <person name="Luo M."/>
            <person name="Machado C.A."/>
            <person name="Makalowski W."/>
            <person name="Marzo M."/>
            <person name="Matsuda M."/>
            <person name="Matzkin L."/>
            <person name="McAllister B."/>
            <person name="McBride C.S."/>
            <person name="McKernan B."/>
            <person name="McKernan K."/>
            <person name="Mendez-Lago M."/>
            <person name="Minx P."/>
            <person name="Mollenhauer M.U."/>
            <person name="Montooth K."/>
            <person name="Mount S.M."/>
            <person name="Mu X."/>
            <person name="Myers E."/>
            <person name="Negre B."/>
            <person name="Newfeld S."/>
            <person name="Nielsen R."/>
            <person name="Noor M.A."/>
            <person name="O'Grady P."/>
            <person name="Pachter L."/>
            <person name="Papaceit M."/>
            <person name="Parisi M.J."/>
            <person name="Parisi M."/>
            <person name="Parts L."/>
            <person name="Pedersen J.S."/>
            <person name="Pesole G."/>
            <person name="Phillippy A.M."/>
            <person name="Ponting C.P."/>
            <person name="Pop M."/>
            <person name="Porcelli D."/>
            <person name="Powell J.R."/>
            <person name="Prohaska S."/>
            <person name="Pruitt K."/>
            <person name="Puig M."/>
            <person name="Quesneville H."/>
            <person name="Ram K.R."/>
            <person name="Rand D."/>
            <person name="Rasmussen M.D."/>
            <person name="Reed L.K."/>
            <person name="Reenan R."/>
            <person name="Reily A."/>
            <person name="Remington K.A."/>
            <person name="Rieger T.T."/>
            <person name="Ritchie M.G."/>
            <person name="Robin C."/>
            <person name="Rogers Y.H."/>
            <person name="Rohde C."/>
            <person name="Rozas J."/>
            <person name="Rubenfield M.J."/>
            <person name="Ruiz A."/>
            <person name="Russo S."/>
            <person name="Salzberg S.L."/>
            <person name="Sanchez-Gracia A."/>
            <person name="Saranga D.J."/>
            <person name="Sato H."/>
            <person name="Schaeffer S.W."/>
            <person name="Schatz M.C."/>
            <person name="Schlenke T."/>
            <person name="Schwartz R."/>
            <person name="Segarra C."/>
            <person name="Singh R.S."/>
            <person name="Sirot L."/>
            <person name="Sirota M."/>
            <person name="Sisneros N.B."/>
            <person name="Smith C.D."/>
            <person name="Smith T.F."/>
            <person name="Spieth J."/>
            <person name="Stage D.E."/>
            <person name="Stark A."/>
            <person name="Stephan W."/>
            <person name="Strausberg R.L."/>
            <person name="Strempel S."/>
            <person name="Sturgill D."/>
            <person name="Sutton G."/>
            <person name="Sutton G.G."/>
            <person name="Tao W."/>
            <person name="Teichmann S."/>
            <person name="Tobari Y.N."/>
            <person name="Tomimura Y."/>
            <person name="Tsolas J.M."/>
            <person name="Valente V.L."/>
            <person name="Venter E."/>
            <person name="Venter J.C."/>
            <person name="Vicario S."/>
            <person name="Vieira F.G."/>
            <person name="Vilella A.J."/>
            <person name="Villasante A."/>
            <person name="Walenz B."/>
            <person name="Wang J."/>
            <person name="Wasserman M."/>
            <person name="Watts T."/>
            <person name="Wilson D."/>
            <person name="Wilson R.K."/>
            <person name="Wing R.A."/>
            <person name="Wolfner M.F."/>
            <person name="Wong A."/>
            <person name="Wong G.K."/>
            <person name="Wu C.I."/>
            <person name="Wu G."/>
            <person name="Yamamoto D."/>
            <person name="Yang H.P."/>
            <person name="Yang S.P."/>
            <person name="Yorke J.A."/>
            <person name="Yoshida K."/>
            <person name="Zdobnov E."/>
            <person name="Zhang P."/>
            <person name="Zhang Y."/>
            <person name="Zimin A.V."/>
            <person name="Baldwin J."/>
            <person name="Abdouelleil A."/>
            <person name="Abdulkadir J."/>
            <person name="Abebe A."/>
            <person name="Abera B."/>
            <person name="Abreu J."/>
            <person name="Acer S.C."/>
            <person name="Aftuck L."/>
            <person name="Alexander A."/>
            <person name="An P."/>
            <person name="Anderson E."/>
            <person name="Anderson S."/>
            <person name="Arachi H."/>
            <person name="Azer M."/>
            <person name="Bachantsang P."/>
            <person name="Barry A."/>
            <person name="Bayul T."/>
            <person name="Berlin A."/>
            <person name="Bessette D."/>
            <person name="Bloom T."/>
            <person name="Blye J."/>
            <person name="Boguslavskiy L."/>
            <person name="Bonnet C."/>
            <person name="Boukhgalter B."/>
            <person name="Bourzgui I."/>
            <person name="Brown A."/>
            <person name="Cahill P."/>
            <person name="Channer S."/>
            <person name="Cheshatsang Y."/>
            <person name="Chuda L."/>
            <person name="Citroen M."/>
            <person name="Collymore A."/>
            <person name="Cooke P."/>
            <person name="Costello M."/>
            <person name="D'Aco K."/>
            <person name="Daza R."/>
            <person name="De Haan G."/>
            <person name="DeGray S."/>
            <person name="DeMaso C."/>
            <person name="Dhargay N."/>
            <person name="Dooley K."/>
            <person name="Dooley E."/>
            <person name="Doricent M."/>
            <person name="Dorje P."/>
            <person name="Dorjee K."/>
            <person name="Dupes A."/>
            <person name="Elong R."/>
            <person name="Falk J."/>
            <person name="Farina A."/>
            <person name="Faro S."/>
            <person name="Ferguson D."/>
            <person name="Fisher S."/>
            <person name="Foley C.D."/>
            <person name="Franke A."/>
            <person name="Friedrich D."/>
            <person name="Gadbois L."/>
            <person name="Gearin G."/>
            <person name="Gearin C.R."/>
            <person name="Giannoukos G."/>
            <person name="Goode T."/>
            <person name="Graham J."/>
            <person name="Grandbois E."/>
            <person name="Grewal S."/>
            <person name="Gyaltsen K."/>
            <person name="Hafez N."/>
            <person name="Hagos B."/>
            <person name="Hall J."/>
            <person name="Henson C."/>
            <person name="Hollinger A."/>
            <person name="Honan T."/>
            <person name="Huard M.D."/>
            <person name="Hughes L."/>
            <person name="Hurhula B."/>
            <person name="Husby M.E."/>
            <person name="Kamat A."/>
            <person name="Kanga B."/>
            <person name="Kashin S."/>
            <person name="Khazanovich D."/>
            <person name="Kisner P."/>
            <person name="Lance K."/>
            <person name="Lara M."/>
            <person name="Lee W."/>
            <person name="Lennon N."/>
            <person name="Letendre F."/>
            <person name="LeVine R."/>
            <person name="Lipovsky A."/>
            <person name="Liu X."/>
            <person name="Liu J."/>
            <person name="Liu S."/>
            <person name="Lokyitsang T."/>
            <person name="Lokyitsang Y."/>
            <person name="Lubonja R."/>
            <person name="Lui A."/>
            <person name="MacDonald P."/>
            <person name="Magnisalis V."/>
            <person name="Maru K."/>
            <person name="Matthews C."/>
            <person name="McCusker W."/>
            <person name="McDonough S."/>
            <person name="Mehta T."/>
            <person name="Meldrim J."/>
            <person name="Meneus L."/>
            <person name="Mihai O."/>
            <person name="Mihalev A."/>
            <person name="Mihova T."/>
            <person name="Mittelman R."/>
            <person name="Mlenga V."/>
            <person name="Montmayeur A."/>
            <person name="Mulrain L."/>
            <person name="Navidi A."/>
            <person name="Naylor J."/>
            <person name="Negash T."/>
            <person name="Nguyen T."/>
            <person name="Nguyen N."/>
            <person name="Nicol R."/>
            <person name="Norbu C."/>
            <person name="Norbu N."/>
            <person name="Novod N."/>
            <person name="O'Neill B."/>
            <person name="Osman S."/>
            <person name="Markiewicz E."/>
            <person name="Oyono O.L."/>
            <person name="Patti C."/>
            <person name="Phunkhang P."/>
            <person name="Pierre F."/>
            <person name="Priest M."/>
            <person name="Raghuraman S."/>
            <person name="Rege F."/>
            <person name="Reyes R."/>
            <person name="Rise C."/>
            <person name="Rogov P."/>
            <person name="Ross K."/>
            <person name="Ryan E."/>
            <person name="Settipalli S."/>
            <person name="Shea T."/>
            <person name="Sherpa N."/>
            <person name="Shi L."/>
            <person name="Shih D."/>
            <person name="Sparrow T."/>
            <person name="Spaulding J."/>
            <person name="Stalker J."/>
            <person name="Stange-Thomann N."/>
            <person name="Stavropoulos S."/>
            <person name="Stone C."/>
            <person name="Strader C."/>
            <person name="Tesfaye S."/>
            <person name="Thomson T."/>
            <person name="Thoulutsang Y."/>
            <person name="Thoulutsang D."/>
            <person name="Topham K."/>
            <person name="Topping I."/>
            <person name="Tsamla T."/>
            <person name="Vassiliev H."/>
            <person name="Vo A."/>
            <person name="Wangchuk T."/>
            <person name="Wangdi T."/>
            <person name="Weiand M."/>
            <person name="Wilkinson J."/>
            <person name="Wilson A."/>
            <person name="Yadav S."/>
            <person name="Young G."/>
            <person name="Yu Q."/>
            <person name="Zembek L."/>
            <person name="Zhong D."/>
            <person name="Zimmer A."/>
            <person name="Zwirko Z."/>
            <person name="Jaffe D.B."/>
            <person name="Alvarez P."/>
            <person name="Brockman W."/>
            <person name="Butler J."/>
            <person name="Chin C."/>
            <person name="Gnerre S."/>
            <person name="Grabherr M."/>
            <person name="Kleber M."/>
            <person name="Mauceli E."/>
            <person name="MacCallum I."/>
        </authorList>
    </citation>
    <scope>NUCLEOTIDE SEQUENCE [LARGE SCALE GENOMIC DNA]</scope>
    <source>
        <strain evidence="3">Tucson 14030-0811.24</strain>
    </source>
</reference>
<feature type="compositionally biased region" description="Basic and acidic residues" evidence="1">
    <location>
        <begin position="1"/>
        <end position="11"/>
    </location>
</feature>
<dbReference type="eggNOG" id="KOG3944">
    <property type="taxonomic scope" value="Eukaryota"/>
</dbReference>
<accession>B4MN50</accession>
<organism evidence="2 3">
    <name type="scientific">Drosophila willistoni</name>
    <name type="common">Fruit fly</name>
    <dbReference type="NCBI Taxonomy" id="7260"/>
    <lineage>
        <taxon>Eukaryota</taxon>
        <taxon>Metazoa</taxon>
        <taxon>Ecdysozoa</taxon>
        <taxon>Arthropoda</taxon>
        <taxon>Hexapoda</taxon>
        <taxon>Insecta</taxon>
        <taxon>Pterygota</taxon>
        <taxon>Neoptera</taxon>
        <taxon>Endopterygota</taxon>
        <taxon>Diptera</taxon>
        <taxon>Brachycera</taxon>
        <taxon>Muscomorpha</taxon>
        <taxon>Ephydroidea</taxon>
        <taxon>Drosophilidae</taxon>
        <taxon>Drosophila</taxon>
        <taxon>Sophophora</taxon>
    </lineage>
</organism>
<feature type="region of interest" description="Disordered" evidence="1">
    <location>
        <begin position="1"/>
        <end position="27"/>
    </location>
</feature>
<evidence type="ECO:0008006" key="4">
    <source>
        <dbReference type="Google" id="ProtNLM"/>
    </source>
</evidence>
<evidence type="ECO:0000313" key="2">
    <source>
        <dbReference type="EMBL" id="EDW73606.2"/>
    </source>
</evidence>
<evidence type="ECO:0000256" key="1">
    <source>
        <dbReference type="SAM" id="MobiDB-lite"/>
    </source>
</evidence>
<proteinExistence type="predicted"/>
<dbReference type="KEGG" id="dwi:6638561"/>
<feature type="compositionally biased region" description="Polar residues" evidence="1">
    <location>
        <begin position="13"/>
        <end position="23"/>
    </location>
</feature>
<dbReference type="Pfam" id="PF05186">
    <property type="entry name" value="Dpy-30"/>
    <property type="match status" value="1"/>
</dbReference>
<dbReference type="Gene3D" id="1.20.890.10">
    <property type="entry name" value="cAMP-dependent protein kinase regulatory subunit, dimerization-anchoring domain"/>
    <property type="match status" value="1"/>
</dbReference>
<dbReference type="Proteomes" id="UP000007798">
    <property type="component" value="Unassembled WGS sequence"/>
</dbReference>
<dbReference type="OrthoDB" id="417678at2759"/>
<dbReference type="AlphaFoldDB" id="B4MN50"/>
<dbReference type="InterPro" id="IPR007858">
    <property type="entry name" value="Dpy-30_motif"/>
</dbReference>
<sequence length="78" mass="9090">MMTRNTSEKLEAQNCNRPKNYSTPAEKRSYLELKVTPVLMEGMLGLARDQPTDPVSYLEEYWLKEQHKCNINLTQNSI</sequence>
<gene>
    <name evidence="2" type="primary">Dwil\GK16563</name>
    <name evidence="2" type="ORF">Dwil_GK16563</name>
</gene>
<keyword evidence="3" id="KW-1185">Reference proteome</keyword>
<evidence type="ECO:0000313" key="3">
    <source>
        <dbReference type="Proteomes" id="UP000007798"/>
    </source>
</evidence>
<name>B4MN50_DROWI</name>